<keyword evidence="3 4" id="KW-0413">Isomerase</keyword>
<reference evidence="9 10" key="1">
    <citation type="submission" date="2019-10" db="EMBL/GenBank/DDBJ databases">
        <title>Alkaliphilus serpentinus sp. nov. and Alkaliphilus pronyensis sp. nov., two novel anaerobic alkaliphilic species isolated from the serpentinized-hosted hydrothermal field of the Prony Bay (New Caledonia).</title>
        <authorList>
            <person name="Postec A."/>
        </authorList>
    </citation>
    <scope>NUCLEOTIDE SEQUENCE [LARGE SCALE GENOMIC DNA]</scope>
    <source>
        <strain evidence="9 10">LacT</strain>
    </source>
</reference>
<dbReference type="InterPro" id="IPR020094">
    <property type="entry name" value="TruA/RsuA/RluB/E/F_N"/>
</dbReference>
<dbReference type="SUPFAM" id="SSF55120">
    <property type="entry name" value="Pseudouridine synthase"/>
    <property type="match status" value="1"/>
</dbReference>
<dbReference type="RefSeq" id="WP_151866414.1">
    <property type="nucleotide sequence ID" value="NZ_WBZB01000039.1"/>
</dbReference>
<evidence type="ECO:0000256" key="1">
    <source>
        <dbReference type="ARBA" id="ARBA00009375"/>
    </source>
</evidence>
<dbReference type="OrthoDB" id="9811823at2"/>
<name>A0A833M7L9_9FIRM</name>
<dbReference type="HAMAP" id="MF_00171">
    <property type="entry name" value="TruA"/>
    <property type="match status" value="1"/>
</dbReference>
<evidence type="ECO:0000256" key="4">
    <source>
        <dbReference type="HAMAP-Rule" id="MF_00171"/>
    </source>
</evidence>
<evidence type="ECO:0000313" key="9">
    <source>
        <dbReference type="EMBL" id="KAB3528858.1"/>
    </source>
</evidence>
<evidence type="ECO:0000256" key="7">
    <source>
        <dbReference type="RuleBase" id="RU003792"/>
    </source>
</evidence>
<evidence type="ECO:0000259" key="8">
    <source>
        <dbReference type="Pfam" id="PF01416"/>
    </source>
</evidence>
<organism evidence="9 10">
    <name type="scientific">Alkaliphilus serpentinus</name>
    <dbReference type="NCBI Taxonomy" id="1482731"/>
    <lineage>
        <taxon>Bacteria</taxon>
        <taxon>Bacillati</taxon>
        <taxon>Bacillota</taxon>
        <taxon>Clostridia</taxon>
        <taxon>Peptostreptococcales</taxon>
        <taxon>Natronincolaceae</taxon>
        <taxon>Alkaliphilus</taxon>
    </lineage>
</organism>
<evidence type="ECO:0000256" key="5">
    <source>
        <dbReference type="PIRSR" id="PIRSR001430-1"/>
    </source>
</evidence>
<dbReference type="Proteomes" id="UP000465601">
    <property type="component" value="Unassembled WGS sequence"/>
</dbReference>
<dbReference type="Pfam" id="PF01416">
    <property type="entry name" value="PseudoU_synth_1"/>
    <property type="match status" value="2"/>
</dbReference>
<comment type="caution">
    <text evidence="9">The sequence shown here is derived from an EMBL/GenBank/DDBJ whole genome shotgun (WGS) entry which is preliminary data.</text>
</comment>
<feature type="domain" description="Pseudouridine synthase I TruA alpha/beta" evidence="8">
    <location>
        <begin position="143"/>
        <end position="245"/>
    </location>
</feature>
<evidence type="ECO:0000256" key="2">
    <source>
        <dbReference type="ARBA" id="ARBA00022694"/>
    </source>
</evidence>
<evidence type="ECO:0000256" key="3">
    <source>
        <dbReference type="ARBA" id="ARBA00023235"/>
    </source>
</evidence>
<comment type="similarity">
    <text evidence="1 4 7">Belongs to the tRNA pseudouridine synthase TruA family.</text>
</comment>
<gene>
    <name evidence="4 9" type="primary">truA</name>
    <name evidence="9" type="ORF">F8153_11080</name>
</gene>
<feature type="binding site" evidence="4 6">
    <location>
        <position position="110"/>
    </location>
    <ligand>
        <name>substrate</name>
    </ligand>
</feature>
<dbReference type="Gene3D" id="3.30.70.660">
    <property type="entry name" value="Pseudouridine synthase I, catalytic domain, C-terminal subdomain"/>
    <property type="match status" value="1"/>
</dbReference>
<dbReference type="EMBL" id="WBZB01000039">
    <property type="protein sequence ID" value="KAB3528858.1"/>
    <property type="molecule type" value="Genomic_DNA"/>
</dbReference>
<dbReference type="NCBIfam" id="TIGR00071">
    <property type="entry name" value="hisT_truA"/>
    <property type="match status" value="1"/>
</dbReference>
<evidence type="ECO:0000313" key="10">
    <source>
        <dbReference type="Proteomes" id="UP000465601"/>
    </source>
</evidence>
<comment type="caution">
    <text evidence="4">Lacks conserved residue(s) required for the propagation of feature annotation.</text>
</comment>
<comment type="subunit">
    <text evidence="4">Homodimer.</text>
</comment>
<dbReference type="PIRSF" id="PIRSF001430">
    <property type="entry name" value="tRNA_psdUrid_synth"/>
    <property type="match status" value="1"/>
</dbReference>
<dbReference type="PANTHER" id="PTHR11142:SF0">
    <property type="entry name" value="TRNA PSEUDOURIDINE SYNTHASE-LIKE 1"/>
    <property type="match status" value="1"/>
</dbReference>
<dbReference type="FunFam" id="3.30.70.580:FF:000001">
    <property type="entry name" value="tRNA pseudouridine synthase A"/>
    <property type="match status" value="1"/>
</dbReference>
<dbReference type="Gene3D" id="3.30.70.580">
    <property type="entry name" value="Pseudouridine synthase I, catalytic domain, N-terminal subdomain"/>
    <property type="match status" value="1"/>
</dbReference>
<dbReference type="AlphaFoldDB" id="A0A833M7L9"/>
<dbReference type="InterPro" id="IPR020095">
    <property type="entry name" value="PsdUridine_synth_TruA_C"/>
</dbReference>
<sequence>MRNVKIIIEYDGTNFSGWQQQPNGRTVQEEVVKALRKVTGEDIKVNGSGRTDAGVHAKGQVANFLTESSIPTPRIPLALNSLLPEDISILEATDVADDFHSRYSVIGKRYYYQVLHGCNRRPLLRNYSYHISKGLDLKLMKEASQLFIGEHDFKAFMSSGSSVTNTVRKINKIDFIEDHNLVKMIFSGNGFLYNMVRIMVGTLIEVGLNKRPLEGIVEALETGDRNLAGPTAPPQGLYLDKVFYPLTR</sequence>
<feature type="domain" description="Pseudouridine synthase I TruA alpha/beta" evidence="8">
    <location>
        <begin position="7"/>
        <end position="104"/>
    </location>
</feature>
<feature type="active site" description="Nucleophile" evidence="4 5">
    <location>
        <position position="52"/>
    </location>
</feature>
<dbReference type="GO" id="GO:0003723">
    <property type="term" value="F:RNA binding"/>
    <property type="evidence" value="ECO:0007669"/>
    <property type="project" value="InterPro"/>
</dbReference>
<dbReference type="PANTHER" id="PTHR11142">
    <property type="entry name" value="PSEUDOURIDYLATE SYNTHASE"/>
    <property type="match status" value="1"/>
</dbReference>
<protein>
    <recommendedName>
        <fullName evidence="4">tRNA pseudouridine synthase A</fullName>
        <ecNumber evidence="4">5.4.99.12</ecNumber>
    </recommendedName>
    <alternativeName>
        <fullName evidence="4">tRNA pseudouridine(38-40) synthase</fullName>
    </alternativeName>
    <alternativeName>
        <fullName evidence="4">tRNA pseudouridylate synthase I</fullName>
    </alternativeName>
    <alternativeName>
        <fullName evidence="4">tRNA-uridine isomerase I</fullName>
    </alternativeName>
</protein>
<comment type="catalytic activity">
    <reaction evidence="4 7">
        <text>uridine(38/39/40) in tRNA = pseudouridine(38/39/40) in tRNA</text>
        <dbReference type="Rhea" id="RHEA:22376"/>
        <dbReference type="Rhea" id="RHEA-COMP:10085"/>
        <dbReference type="Rhea" id="RHEA-COMP:10087"/>
        <dbReference type="ChEBI" id="CHEBI:65314"/>
        <dbReference type="ChEBI" id="CHEBI:65315"/>
        <dbReference type="EC" id="5.4.99.12"/>
    </reaction>
</comment>
<keyword evidence="10" id="KW-1185">Reference proteome</keyword>
<dbReference type="EC" id="5.4.99.12" evidence="4"/>
<proteinExistence type="inferred from homology"/>
<comment type="function">
    <text evidence="4">Formation of pseudouridine at positions 38, 39 and 40 in the anticodon stem and loop of transfer RNAs.</text>
</comment>
<evidence type="ECO:0000256" key="6">
    <source>
        <dbReference type="PIRSR" id="PIRSR001430-2"/>
    </source>
</evidence>
<dbReference type="InterPro" id="IPR020103">
    <property type="entry name" value="PsdUridine_synth_cat_dom_sf"/>
</dbReference>
<dbReference type="InterPro" id="IPR020097">
    <property type="entry name" value="PsdUridine_synth_TruA_a/b_dom"/>
</dbReference>
<dbReference type="CDD" id="cd02570">
    <property type="entry name" value="PseudoU_synth_EcTruA"/>
    <property type="match status" value="1"/>
</dbReference>
<accession>A0A833M7L9</accession>
<dbReference type="GO" id="GO:0031119">
    <property type="term" value="P:tRNA pseudouridine synthesis"/>
    <property type="evidence" value="ECO:0007669"/>
    <property type="project" value="UniProtKB-UniRule"/>
</dbReference>
<dbReference type="InterPro" id="IPR001406">
    <property type="entry name" value="PsdUridine_synth_TruA"/>
</dbReference>
<keyword evidence="2 4" id="KW-0819">tRNA processing</keyword>
<dbReference type="GO" id="GO:0160147">
    <property type="term" value="F:tRNA pseudouridine(38-40) synthase activity"/>
    <property type="evidence" value="ECO:0007669"/>
    <property type="project" value="UniProtKB-EC"/>
</dbReference>